<comment type="caution">
    <text evidence="2">The sequence shown here is derived from an EMBL/GenBank/DDBJ whole genome shotgun (WGS) entry which is preliminary data.</text>
</comment>
<protein>
    <submittedName>
        <fullName evidence="2">Molecular chaperone</fullName>
    </submittedName>
</protein>
<dbReference type="OrthoDB" id="148766at2"/>
<accession>A0A1Y1RQ73</accession>
<organism evidence="2 3">
    <name type="scientific">Rothia nasimurium</name>
    <dbReference type="NCBI Taxonomy" id="85336"/>
    <lineage>
        <taxon>Bacteria</taxon>
        <taxon>Bacillati</taxon>
        <taxon>Actinomycetota</taxon>
        <taxon>Actinomycetes</taxon>
        <taxon>Micrococcales</taxon>
        <taxon>Micrococcaceae</taxon>
        <taxon>Rothia</taxon>
    </lineage>
</organism>
<evidence type="ECO:0000259" key="1">
    <source>
        <dbReference type="Pfam" id="PF09359"/>
    </source>
</evidence>
<dbReference type="EMBL" id="LXWF01000040">
    <property type="protein sequence ID" value="ORC16600.1"/>
    <property type="molecule type" value="Genomic_DNA"/>
</dbReference>
<keyword evidence="3" id="KW-1185">Reference proteome</keyword>
<evidence type="ECO:0000313" key="3">
    <source>
        <dbReference type="Proteomes" id="UP000192359"/>
    </source>
</evidence>
<dbReference type="Gene3D" id="3.20.100.30">
    <property type="entry name" value="VTC, catalytic tunnel domain"/>
    <property type="match status" value="1"/>
</dbReference>
<dbReference type="GO" id="GO:0006799">
    <property type="term" value="P:polyphosphate biosynthetic process"/>
    <property type="evidence" value="ECO:0007669"/>
    <property type="project" value="UniProtKB-ARBA"/>
</dbReference>
<proteinExistence type="predicted"/>
<gene>
    <name evidence="2" type="ORF">A7979_03800</name>
</gene>
<name>A0A1Y1RQ73_9MICC</name>
<sequence length="279" mass="31196">MVPSSWPGICLAELNAKAAMQTRVDRKYIVEGRYAAEILSALPGEASVLEIDGERHFAYKSVYFDTENLDSYRLAATGRRNRYKIRTRSYLDTGATFLEVKTEGARAVTVKERIPYPSNDRAYLNAAGRDYVEESLRGLIETPVTAFEPVLTTSYRRTTVLLPASENNPVDSRMTIDTNLTWTPMSEQALARASMYEVGTDYTAAGMVIIETKSGSSPSIADRHLWRAGVRPSKISKFATGLAALNPDLVSNKWNRTIARNIYLQPVETPARFEVLARW</sequence>
<dbReference type="InterPro" id="IPR033469">
    <property type="entry name" value="CYTH-like_dom_sf"/>
</dbReference>
<dbReference type="Pfam" id="PF09359">
    <property type="entry name" value="VTC"/>
    <property type="match status" value="1"/>
</dbReference>
<dbReference type="InterPro" id="IPR042267">
    <property type="entry name" value="VTC_sf"/>
</dbReference>
<feature type="domain" description="VTC" evidence="1">
    <location>
        <begin position="23"/>
        <end position="245"/>
    </location>
</feature>
<evidence type="ECO:0000313" key="2">
    <source>
        <dbReference type="EMBL" id="ORC16600.1"/>
    </source>
</evidence>
<dbReference type="InterPro" id="IPR018966">
    <property type="entry name" value="VTC_domain"/>
</dbReference>
<dbReference type="Proteomes" id="UP000192359">
    <property type="component" value="Unassembled WGS sequence"/>
</dbReference>
<dbReference type="CDD" id="cd07750">
    <property type="entry name" value="PolyPPase_VTC_like"/>
    <property type="match status" value="1"/>
</dbReference>
<dbReference type="AlphaFoldDB" id="A0A1Y1RQ73"/>
<reference evidence="2 3" key="1">
    <citation type="submission" date="2016-05" db="EMBL/GenBank/DDBJ databases">
        <title>Draft genome sequence of a porcine commensal Rothia nasimurium.</title>
        <authorList>
            <person name="Gaiser R.A."/>
            <person name="Van Baarlen P."/>
            <person name="Wells J.M."/>
        </authorList>
    </citation>
    <scope>NUCLEOTIDE SEQUENCE [LARGE SCALE GENOMIC DNA]</scope>
    <source>
        <strain evidence="2 3">PT-32</strain>
    </source>
</reference>
<dbReference type="SUPFAM" id="SSF55154">
    <property type="entry name" value="CYTH-like phosphatases"/>
    <property type="match status" value="1"/>
</dbReference>